<dbReference type="KEGG" id="sku:Sulku_0973"/>
<dbReference type="eggNOG" id="COG2214">
    <property type="taxonomic scope" value="Bacteria"/>
</dbReference>
<reference evidence="2 3" key="1">
    <citation type="journal article" date="2012" name="Stand. Genomic Sci.">
        <title>Complete genome sequence of the sulfur compounds oxidizing chemolithoautotroph Sulfuricurvum kujiense type strain (YK-1(T)).</title>
        <authorList>
            <person name="Han C."/>
            <person name="Kotsyurbenko O."/>
            <person name="Chertkov O."/>
            <person name="Held B."/>
            <person name="Lapidus A."/>
            <person name="Nolan M."/>
            <person name="Lucas S."/>
            <person name="Hammon N."/>
            <person name="Deshpande S."/>
            <person name="Cheng J.F."/>
            <person name="Tapia R."/>
            <person name="Goodwin L.A."/>
            <person name="Pitluck S."/>
            <person name="Liolios K."/>
            <person name="Pagani I."/>
            <person name="Ivanova N."/>
            <person name="Mavromatis K."/>
            <person name="Mikhailova N."/>
            <person name="Pati A."/>
            <person name="Chen A."/>
            <person name="Palaniappan K."/>
            <person name="Land M."/>
            <person name="Hauser L."/>
            <person name="Chang Y.J."/>
            <person name="Jeffries C.D."/>
            <person name="Brambilla E.M."/>
            <person name="Rohde M."/>
            <person name="Spring S."/>
            <person name="Sikorski J."/>
            <person name="Goker M."/>
            <person name="Woyke T."/>
            <person name="Bristow J."/>
            <person name="Eisen J.A."/>
            <person name="Markowitz V."/>
            <person name="Hugenholtz P."/>
            <person name="Kyrpides N.C."/>
            <person name="Klenk H.P."/>
            <person name="Detter J.C."/>
        </authorList>
    </citation>
    <scope>NUCLEOTIDE SEQUENCE [LARGE SCALE GENOMIC DNA]</scope>
    <source>
        <strain evidence="3">ATCC BAA-921 / DSM 16994 / JCM 11577 / YK-1</strain>
    </source>
</reference>
<dbReference type="InterPro" id="IPR036869">
    <property type="entry name" value="J_dom_sf"/>
</dbReference>
<dbReference type="PROSITE" id="PS50076">
    <property type="entry name" value="DNAJ_2"/>
    <property type="match status" value="1"/>
</dbReference>
<dbReference type="AlphaFoldDB" id="E4U2Q2"/>
<dbReference type="OrthoDB" id="9786294at2"/>
<organism evidence="2 3">
    <name type="scientific">Sulfuricurvum kujiense (strain ATCC BAA-921 / DSM 16994 / JCM 11577 / YK-1)</name>
    <dbReference type="NCBI Taxonomy" id="709032"/>
    <lineage>
        <taxon>Bacteria</taxon>
        <taxon>Pseudomonadati</taxon>
        <taxon>Campylobacterota</taxon>
        <taxon>Epsilonproteobacteria</taxon>
        <taxon>Campylobacterales</taxon>
        <taxon>Sulfurimonadaceae</taxon>
        <taxon>Sulfuricurvum</taxon>
    </lineage>
</organism>
<evidence type="ECO:0000259" key="1">
    <source>
        <dbReference type="PROSITE" id="PS50076"/>
    </source>
</evidence>
<evidence type="ECO:0000313" key="2">
    <source>
        <dbReference type="EMBL" id="ADR33637.1"/>
    </source>
</evidence>
<dbReference type="Proteomes" id="UP000008721">
    <property type="component" value="Chromosome"/>
</dbReference>
<name>E4U2Q2_SULKY</name>
<accession>E4U2Q2</accession>
<protein>
    <submittedName>
        <fullName evidence="2">Heat shock protein DnaJ domain protein</fullName>
    </submittedName>
</protein>
<dbReference type="SUPFAM" id="SSF46565">
    <property type="entry name" value="Chaperone J-domain"/>
    <property type="match status" value="1"/>
</dbReference>
<dbReference type="Gene3D" id="1.10.287.110">
    <property type="entry name" value="DnaJ domain"/>
    <property type="match status" value="1"/>
</dbReference>
<feature type="domain" description="J" evidence="1">
    <location>
        <begin position="195"/>
        <end position="257"/>
    </location>
</feature>
<dbReference type="RefSeq" id="WP_013459834.1">
    <property type="nucleotide sequence ID" value="NC_014762.1"/>
</dbReference>
<gene>
    <name evidence="2" type="ordered locus">Sulku_0973</name>
</gene>
<keyword evidence="2" id="KW-0346">Stress response</keyword>
<dbReference type="HOGENOM" id="CLU_1081531_0_0_7"/>
<proteinExistence type="predicted"/>
<evidence type="ECO:0000313" key="3">
    <source>
        <dbReference type="Proteomes" id="UP000008721"/>
    </source>
</evidence>
<dbReference type="STRING" id="709032.Sulku_0973"/>
<sequence>MQILMGPQHTLIYVDESKMSTYNLFHFIENQFSSYHIHKNHLLLHYSQENHYKHIFLIKWLYSIHRKTHNKDILHFKEVLVNRIEKPVKIITKNEIKRINTVVIHILNDKIRFQLLEKNDKLLKGLICRLTSEIEKISYENNFFEIAIRTDGIKHTINALLNQKQIDNNHVIFQCDKSHLDRVFESTQENDLLLDALKLLNSHQDEHFDVIKARYKKLLIQFHPDNVYTDGFEKVKEYTDKFQTLQHSYELIKSYYR</sequence>
<dbReference type="EMBL" id="CP002355">
    <property type="protein sequence ID" value="ADR33637.1"/>
    <property type="molecule type" value="Genomic_DNA"/>
</dbReference>
<dbReference type="InterPro" id="IPR001623">
    <property type="entry name" value="DnaJ_domain"/>
</dbReference>
<keyword evidence="3" id="KW-1185">Reference proteome</keyword>